<feature type="region of interest" description="Disordered" evidence="1">
    <location>
        <begin position="150"/>
        <end position="171"/>
    </location>
</feature>
<dbReference type="EnsemblPlants" id="OGLUM07G21260.1">
    <property type="protein sequence ID" value="OGLUM07G21260.1"/>
    <property type="gene ID" value="OGLUM07G21260"/>
</dbReference>
<dbReference type="HOGENOM" id="CLU_1162682_0_0_1"/>
<reference evidence="2" key="1">
    <citation type="submission" date="2015-04" db="UniProtKB">
        <authorList>
            <consortium name="EnsemblPlants"/>
        </authorList>
    </citation>
    <scope>IDENTIFICATION</scope>
</reference>
<keyword evidence="3" id="KW-1185">Reference proteome</keyword>
<reference evidence="2" key="2">
    <citation type="submission" date="2018-05" db="EMBL/GenBank/DDBJ databases">
        <title>OgluRS3 (Oryza glumaepatula Reference Sequence Version 3).</title>
        <authorList>
            <person name="Zhang J."/>
            <person name="Kudrna D."/>
            <person name="Lee S."/>
            <person name="Talag J."/>
            <person name="Welchert J."/>
            <person name="Wing R.A."/>
        </authorList>
    </citation>
    <scope>NUCLEOTIDE SEQUENCE [LARGE SCALE GENOMIC DNA]</scope>
</reference>
<organism evidence="2">
    <name type="scientific">Oryza glumipatula</name>
    <dbReference type="NCBI Taxonomy" id="40148"/>
    <lineage>
        <taxon>Eukaryota</taxon>
        <taxon>Viridiplantae</taxon>
        <taxon>Streptophyta</taxon>
        <taxon>Embryophyta</taxon>
        <taxon>Tracheophyta</taxon>
        <taxon>Spermatophyta</taxon>
        <taxon>Magnoliopsida</taxon>
        <taxon>Liliopsida</taxon>
        <taxon>Poales</taxon>
        <taxon>Poaceae</taxon>
        <taxon>BOP clade</taxon>
        <taxon>Oryzoideae</taxon>
        <taxon>Oryzeae</taxon>
        <taxon>Oryzinae</taxon>
        <taxon>Oryza</taxon>
    </lineage>
</organism>
<feature type="region of interest" description="Disordered" evidence="1">
    <location>
        <begin position="201"/>
        <end position="239"/>
    </location>
</feature>
<evidence type="ECO:0000313" key="2">
    <source>
        <dbReference type="EnsemblPlants" id="OGLUM07G21260.1"/>
    </source>
</evidence>
<dbReference type="Gramene" id="OGLUM07G21260.1">
    <property type="protein sequence ID" value="OGLUM07G21260.1"/>
    <property type="gene ID" value="OGLUM07G21260"/>
</dbReference>
<name>A0A0E0AMD6_9ORYZ</name>
<dbReference type="Proteomes" id="UP000026961">
    <property type="component" value="Chromosome 7"/>
</dbReference>
<accession>A0A0E0AMD6</accession>
<feature type="compositionally biased region" description="Low complexity" evidence="1">
    <location>
        <begin position="218"/>
        <end position="233"/>
    </location>
</feature>
<evidence type="ECO:0000256" key="1">
    <source>
        <dbReference type="SAM" id="MobiDB-lite"/>
    </source>
</evidence>
<feature type="compositionally biased region" description="Pro residues" evidence="1">
    <location>
        <begin position="201"/>
        <end position="217"/>
    </location>
</feature>
<protein>
    <submittedName>
        <fullName evidence="2">Uncharacterized protein</fullName>
    </submittedName>
</protein>
<proteinExistence type="predicted"/>
<evidence type="ECO:0000313" key="3">
    <source>
        <dbReference type="Proteomes" id="UP000026961"/>
    </source>
</evidence>
<sequence>MDTGCCFVVATIARHSVPSCTVTDAFSGFSATAARPPPPPPNSSVKSGLACSVCFLLDVHMRSNKAYFCIDDAGARRRCHRLVADLDEVEDHAVVRVHVPGDERRARCAELGDVGEGAEVERRRCVDGVRDEAAGESPAERRLAAELRHEGDRVAAEPDQPVGREGAGRRGGAAELDAAHAASWSWASWVAAGGGARALLLPPPPLHHCPPAGPPPTAAASPVAATTAAASPSNRGEVR</sequence>
<dbReference type="AlphaFoldDB" id="A0A0E0AMD6"/>